<keyword evidence="7" id="KW-1185">Reference proteome</keyword>
<keyword evidence="2" id="KW-0479">Metal-binding</keyword>
<dbReference type="CDD" id="cd10548">
    <property type="entry name" value="cupin_CDO"/>
    <property type="match status" value="1"/>
</dbReference>
<sequence length="177" mass="19493">MLDTFIDEIASAALATGEPEFVTQRVREALTPWLAQGLPDTYVQPAEGCYARHVIHCDPLERFCIVSIVLRPGQSTPIHNHTTWGVIGVVTGREREVRFRRSDTGGLQELESRFNAPGDTAVVIPPRDVHRIEGACPEGKPTVSIHIYGGNVDRVTRTIFEQKGVEYAGPCATSYHA</sequence>
<comment type="caution">
    <text evidence="6">The sequence shown here is derived from an EMBL/GenBank/DDBJ whole genome shotgun (WGS) entry which is preliminary data.</text>
</comment>
<dbReference type="SUPFAM" id="SSF51182">
    <property type="entry name" value="RmlC-like cupins"/>
    <property type="match status" value="1"/>
</dbReference>
<dbReference type="InterPro" id="IPR011051">
    <property type="entry name" value="RmlC_Cupin_sf"/>
</dbReference>
<evidence type="ECO:0000256" key="4">
    <source>
        <dbReference type="ARBA" id="ARBA00023002"/>
    </source>
</evidence>
<dbReference type="GO" id="GO:0051213">
    <property type="term" value="F:dioxygenase activity"/>
    <property type="evidence" value="ECO:0007669"/>
    <property type="project" value="UniProtKB-KW"/>
</dbReference>
<gene>
    <name evidence="6" type="ORF">SYV04_36670</name>
</gene>
<dbReference type="InterPro" id="IPR010300">
    <property type="entry name" value="CDO_1"/>
</dbReference>
<keyword evidence="3 6" id="KW-0223">Dioxygenase</keyword>
<evidence type="ECO:0000256" key="2">
    <source>
        <dbReference type="ARBA" id="ARBA00022723"/>
    </source>
</evidence>
<evidence type="ECO:0000313" key="7">
    <source>
        <dbReference type="Proteomes" id="UP001291309"/>
    </source>
</evidence>
<dbReference type="EMBL" id="JAXIVS010000017">
    <property type="protein sequence ID" value="MDY7231980.1"/>
    <property type="molecule type" value="Genomic_DNA"/>
</dbReference>
<organism evidence="6 7">
    <name type="scientific">Hyalangium rubrum</name>
    <dbReference type="NCBI Taxonomy" id="3103134"/>
    <lineage>
        <taxon>Bacteria</taxon>
        <taxon>Pseudomonadati</taxon>
        <taxon>Myxococcota</taxon>
        <taxon>Myxococcia</taxon>
        <taxon>Myxococcales</taxon>
        <taxon>Cystobacterineae</taxon>
        <taxon>Archangiaceae</taxon>
        <taxon>Hyalangium</taxon>
    </lineage>
</organism>
<evidence type="ECO:0000256" key="1">
    <source>
        <dbReference type="ARBA" id="ARBA00006622"/>
    </source>
</evidence>
<evidence type="ECO:0000256" key="5">
    <source>
        <dbReference type="ARBA" id="ARBA00023004"/>
    </source>
</evidence>
<keyword evidence="4" id="KW-0560">Oxidoreductase</keyword>
<dbReference type="Gene3D" id="2.60.120.10">
    <property type="entry name" value="Jelly Rolls"/>
    <property type="match status" value="1"/>
</dbReference>
<accession>A0ABU5HES9</accession>
<dbReference type="Proteomes" id="UP001291309">
    <property type="component" value="Unassembled WGS sequence"/>
</dbReference>
<dbReference type="PANTHER" id="PTHR12918:SF1">
    <property type="entry name" value="CYSTEINE DIOXYGENASE TYPE 1"/>
    <property type="match status" value="1"/>
</dbReference>
<evidence type="ECO:0000313" key="6">
    <source>
        <dbReference type="EMBL" id="MDY7231980.1"/>
    </source>
</evidence>
<keyword evidence="5" id="KW-0408">Iron</keyword>
<dbReference type="InterPro" id="IPR014710">
    <property type="entry name" value="RmlC-like_jellyroll"/>
</dbReference>
<dbReference type="RefSeq" id="WP_321550695.1">
    <property type="nucleotide sequence ID" value="NZ_JAXIVS010000017.1"/>
</dbReference>
<name>A0ABU5HES9_9BACT</name>
<comment type="similarity">
    <text evidence="1">Belongs to the cysteine dioxygenase family.</text>
</comment>
<evidence type="ECO:0000256" key="3">
    <source>
        <dbReference type="ARBA" id="ARBA00022964"/>
    </source>
</evidence>
<dbReference type="PANTHER" id="PTHR12918">
    <property type="entry name" value="CYSTEINE DIOXYGENASE"/>
    <property type="match status" value="1"/>
</dbReference>
<reference evidence="6 7" key="1">
    <citation type="submission" date="2023-12" db="EMBL/GenBank/DDBJ databases">
        <title>the genome sequence of Hyalangium sp. s54d21.</title>
        <authorList>
            <person name="Zhang X."/>
        </authorList>
    </citation>
    <scope>NUCLEOTIDE SEQUENCE [LARGE SCALE GENOMIC DNA]</scope>
    <source>
        <strain evidence="7">s54d21</strain>
    </source>
</reference>
<protein>
    <submittedName>
        <fullName evidence="6">Cysteine dioxygenase family protein</fullName>
    </submittedName>
</protein>
<proteinExistence type="inferred from homology"/>